<protein>
    <submittedName>
        <fullName evidence="1">Uncharacterized protein</fullName>
    </submittedName>
</protein>
<organism evidence="1">
    <name type="scientific">viral metagenome</name>
    <dbReference type="NCBI Taxonomy" id="1070528"/>
    <lineage>
        <taxon>unclassified sequences</taxon>
        <taxon>metagenomes</taxon>
        <taxon>organismal metagenomes</taxon>
    </lineage>
</organism>
<reference evidence="1" key="1">
    <citation type="submission" date="2020-03" db="EMBL/GenBank/DDBJ databases">
        <title>The deep terrestrial virosphere.</title>
        <authorList>
            <person name="Holmfeldt K."/>
            <person name="Nilsson E."/>
            <person name="Simone D."/>
            <person name="Lopez-Fernandez M."/>
            <person name="Wu X."/>
            <person name="de Brujin I."/>
            <person name="Lundin D."/>
            <person name="Andersson A."/>
            <person name="Bertilsson S."/>
            <person name="Dopson M."/>
        </authorList>
    </citation>
    <scope>NUCLEOTIDE SEQUENCE</scope>
    <source>
        <strain evidence="1">MM415B01176</strain>
    </source>
</reference>
<dbReference type="EMBL" id="MT141398">
    <property type="protein sequence ID" value="QJA60166.1"/>
    <property type="molecule type" value="Genomic_DNA"/>
</dbReference>
<evidence type="ECO:0000313" key="1">
    <source>
        <dbReference type="EMBL" id="QJA60166.1"/>
    </source>
</evidence>
<name>A0A6M3IRK6_9ZZZZ</name>
<dbReference type="AlphaFoldDB" id="A0A6M3IRK6"/>
<sequence>MGKIPKYSRQKFQSTYIGGPQVDKSGSILAEGTARALAPVLEQQIQKHEAKVQANIDRQADNAVLKYGIVYQEKAKALQEQYANDPAKFPMAVAEMGQALSLEMGQGIPDERIRARFAGGASATVKQTATAALNWVDAKQDENALIAAEDSVRLASIKTSQNTTIAGFQANLDATLEELRSVPNFKQGDEEKFIAEKVPGLLEASLNSRLDSDIDGLEADIKGTAYDKVPGFSGEMRNDFKAKIATRRNRIKTQTKESQTNVYSDLVDRDIAGELTFSDIAAAENAINEEDRISPKHASILTRNLVNKAEANAANLSKSNGKAKNYIDLVYKTIENRIDRAEILGGISDIYSDGTVTQEEARMLSGIAKPLKDARRATILKDWGNRLKSIADTQNKLFPINHTIKTAEAFREFLGEMGRDQDPKEVAVKMNKDAVIEKLNSIGIGADDIPTGGKRMRDTKTNKYLWVYPDGSYKVES</sequence>
<gene>
    <name evidence="1" type="ORF">MM415B01176_0015</name>
</gene>
<accession>A0A6M3IRK6</accession>
<proteinExistence type="predicted"/>